<dbReference type="AlphaFoldDB" id="A0A9X7VY76"/>
<organism evidence="2 3">
    <name type="scientific">Alicyclobacillus mengziensis</name>
    <dbReference type="NCBI Taxonomy" id="2931921"/>
    <lineage>
        <taxon>Bacteria</taxon>
        <taxon>Bacillati</taxon>
        <taxon>Bacillota</taxon>
        <taxon>Bacilli</taxon>
        <taxon>Bacillales</taxon>
        <taxon>Alicyclobacillaceae</taxon>
        <taxon>Alicyclobacillus</taxon>
    </lineage>
</organism>
<dbReference type="RefSeq" id="WP_206656042.1">
    <property type="nucleotide sequence ID" value="NZ_CP071182.1"/>
</dbReference>
<keyword evidence="3" id="KW-1185">Reference proteome</keyword>
<protein>
    <submittedName>
        <fullName evidence="2">Uncharacterized protein</fullName>
    </submittedName>
</protein>
<evidence type="ECO:0000313" key="2">
    <source>
        <dbReference type="EMBL" id="QSO46677.1"/>
    </source>
</evidence>
<evidence type="ECO:0000313" key="3">
    <source>
        <dbReference type="Proteomes" id="UP000663505"/>
    </source>
</evidence>
<sequence length="625" mass="70734">MINYSQEKRKFLAERSAEELREFALEIPPQKLQDIIGKLTVLKGFRPGKGVPIRLRAFFSRISHWTEREWSIMAQLWLLWTANHSSIWDALGVENPEHFKILVREMLGNGTTRDELMSRVVKSSWDKGLSEAVLRRWHDFGPFVPSEDMDRLLLMAPSENQVKLIHRVISIEKKAIVLDSQVQKQNTVLETMNRNLEHLREPSATVSELHEKIQLLDDISQTSSNNLRAVHATIENLCSQVAAQKSDYETMLDIVSTSDTLRLDGELESLRSNLSVWKGQSEEILDDLKNRLLELENNDAQNERIVPVNSSTPNRVGMLADLKLPLKTVRTEWDGDLEIIDNLKLMTEHMSKNLSRMGLKTKDAKKITVETLAALASGQMVTFEGTLATVIAEYSALSLAGESVYKMRIPIGLSDGDQIEQEVAGMLQVLESRKFPVAVIFEGINRSAFEVFGSTIRELVVNRLLKANVNRDFSLLIFSTLSDGDTNLPYGREIWGLGPIFCVDSLGWKESPASEAIPGMLLNDSWKRFIESPSNQFDWEELGIPDWVSNKGGVIWRKSLTAAVKAYSKIIEEHNLVRISSDLSFGWVFPFALTSDPGKVNELANEFEMDDRINTLLKIRLGELE</sequence>
<dbReference type="Proteomes" id="UP000663505">
    <property type="component" value="Chromosome"/>
</dbReference>
<proteinExistence type="predicted"/>
<name>A0A9X7VY76_9BACL</name>
<feature type="coiled-coil region" evidence="1">
    <location>
        <begin position="278"/>
        <end position="305"/>
    </location>
</feature>
<evidence type="ECO:0000256" key="1">
    <source>
        <dbReference type="SAM" id="Coils"/>
    </source>
</evidence>
<reference evidence="2 3" key="1">
    <citation type="submission" date="2021-02" db="EMBL/GenBank/DDBJ databases">
        <title>Alicyclobacillus curvatus sp. nov. and Alicyclobacillus mengziensis sp. nov., two acidophilic bacteria isolated from acid mine drainage.</title>
        <authorList>
            <person name="Huang Y."/>
        </authorList>
    </citation>
    <scope>NUCLEOTIDE SEQUENCE [LARGE SCALE GENOMIC DNA]</scope>
    <source>
        <strain evidence="2 3">S30H14</strain>
    </source>
</reference>
<accession>A0A9X7VY76</accession>
<dbReference type="EMBL" id="CP071182">
    <property type="protein sequence ID" value="QSO46677.1"/>
    <property type="molecule type" value="Genomic_DNA"/>
</dbReference>
<keyword evidence="1" id="KW-0175">Coiled coil</keyword>
<dbReference type="KEGG" id="afx:JZ786_19885"/>
<gene>
    <name evidence="2" type="ORF">JZ786_19885</name>
</gene>